<dbReference type="Pfam" id="PF00225">
    <property type="entry name" value="Kinesin"/>
    <property type="match status" value="1"/>
</dbReference>
<sequence length="493" mass="55331">MLREPQARDKIRVFCRVRPLNDAEKKAGSECIAKFSSRRGDNCLSLATCYSSQNASSGKAKLYVFDKVFKPDAPQELVYNKTAKAIVKDVLMGYNGTVFCYGQTSSGKTYTMEGVPDQPGIIPRVAADLFNHISLLDGTKQFSIKVSYFEIYLNEIRDLLDLSKTKLPVREDNNKVPYVEGVSEFFVGSPEDVMNVLMKGTSNRQTAVTNMNKNSSRSHSVFQIIVRQEDLASKIELCGKLYLVDLAGSEKVSKSRAEGKVLEEAKNINKSLSALGNVISDLAEGSKGHIPYRDSKLTRILKESLGGNSLTAVVVCCSPAATNEAETRSTLEFGGRAKKITNTVTRNEELSADVYKQRWTEESEKVAKFQAQLQRAQEQLSKQRKWDESMPEVVLESAEKRIQSLTSQLKKSEEENVALQNQVQELNNALNSSNEKLKVMDKEKIEMNNQLALEASKVHRLEEEKHTSSLMEEKLRKKCVELEKFINVLKKEK</sequence>
<dbReference type="CDD" id="cd01369">
    <property type="entry name" value="KISc_KHC_KIF5"/>
    <property type="match status" value="1"/>
</dbReference>
<protein>
    <recommendedName>
        <fullName evidence="11">Kinesin-like protein</fullName>
    </recommendedName>
</protein>
<keyword evidence="2" id="KW-0963">Cytoplasm</keyword>
<evidence type="ECO:0000256" key="9">
    <source>
        <dbReference type="ARBA" id="ARBA00034704"/>
    </source>
</evidence>
<comment type="caution">
    <text evidence="14">The sequence shown here is derived from an EMBL/GenBank/DDBJ whole genome shotgun (WGS) entry which is preliminary data.</text>
</comment>
<dbReference type="AlphaFoldDB" id="A0AAV6UFK7"/>
<reference evidence="14 15" key="1">
    <citation type="journal article" date="2022" name="Nat. Ecol. Evol.">
        <title>A masculinizing supergene underlies an exaggerated male reproductive morph in a spider.</title>
        <authorList>
            <person name="Hendrickx F."/>
            <person name="De Corte Z."/>
            <person name="Sonet G."/>
            <person name="Van Belleghem S.M."/>
            <person name="Kostlbacher S."/>
            <person name="Vangestel C."/>
        </authorList>
    </citation>
    <scope>NUCLEOTIDE SEQUENCE [LARGE SCALE GENOMIC DNA]</scope>
    <source>
        <strain evidence="14">W744_W776</strain>
    </source>
</reference>
<evidence type="ECO:0000313" key="14">
    <source>
        <dbReference type="EMBL" id="KAG8183202.1"/>
    </source>
</evidence>
<comment type="similarity">
    <text evidence="9">Belongs to the TRAFAC class myosin-kinesin ATPase superfamily. Kinesin family. KIN-5/BimC subfamily.</text>
</comment>
<dbReference type="PANTHER" id="PTHR47968:SF36">
    <property type="entry name" value="KINESIN HEAVY CHAIN ISOFORM X1"/>
    <property type="match status" value="1"/>
</dbReference>
<keyword evidence="7 10" id="KW-0505">Motor protein</keyword>
<dbReference type="GO" id="GO:0005874">
    <property type="term" value="C:microtubule"/>
    <property type="evidence" value="ECO:0007669"/>
    <property type="project" value="UniProtKB-KW"/>
</dbReference>
<keyword evidence="4 10" id="KW-0547">Nucleotide-binding</keyword>
<dbReference type="SUPFAM" id="SSF52540">
    <property type="entry name" value="P-loop containing nucleoside triphosphate hydrolases"/>
    <property type="match status" value="1"/>
</dbReference>
<keyword evidence="15" id="KW-1185">Reference proteome</keyword>
<keyword evidence="6 12" id="KW-0175">Coiled coil</keyword>
<dbReference type="FunFam" id="3.40.850.10:FF:000019">
    <property type="entry name" value="Kinesin-like protein KIN-5D"/>
    <property type="match status" value="1"/>
</dbReference>
<feature type="coiled-coil region" evidence="12">
    <location>
        <begin position="359"/>
        <end position="492"/>
    </location>
</feature>
<evidence type="ECO:0000256" key="8">
    <source>
        <dbReference type="ARBA" id="ARBA00023212"/>
    </source>
</evidence>
<evidence type="ECO:0000256" key="6">
    <source>
        <dbReference type="ARBA" id="ARBA00023054"/>
    </source>
</evidence>
<evidence type="ECO:0000256" key="10">
    <source>
        <dbReference type="PROSITE-ProRule" id="PRU00283"/>
    </source>
</evidence>
<evidence type="ECO:0000256" key="4">
    <source>
        <dbReference type="ARBA" id="ARBA00022741"/>
    </source>
</evidence>
<evidence type="ECO:0000256" key="11">
    <source>
        <dbReference type="RuleBase" id="RU000394"/>
    </source>
</evidence>
<dbReference type="GO" id="GO:0003777">
    <property type="term" value="F:microtubule motor activity"/>
    <property type="evidence" value="ECO:0007669"/>
    <property type="project" value="InterPro"/>
</dbReference>
<comment type="subcellular location">
    <subcellularLocation>
        <location evidence="1">Cytoplasm</location>
        <location evidence="1">Cytoskeleton</location>
    </subcellularLocation>
</comment>
<dbReference type="InterPro" id="IPR036961">
    <property type="entry name" value="Kinesin_motor_dom_sf"/>
</dbReference>
<accession>A0AAV6UFK7</accession>
<name>A0AAV6UFK7_9ARAC</name>
<keyword evidence="3 11" id="KW-0493">Microtubule</keyword>
<feature type="binding site" evidence="10">
    <location>
        <begin position="102"/>
        <end position="109"/>
    </location>
    <ligand>
        <name>ATP</name>
        <dbReference type="ChEBI" id="CHEBI:30616"/>
    </ligand>
</feature>
<dbReference type="PROSITE" id="PS50067">
    <property type="entry name" value="KINESIN_MOTOR_2"/>
    <property type="match status" value="1"/>
</dbReference>
<dbReference type="InterPro" id="IPR019821">
    <property type="entry name" value="Kinesin_motor_CS"/>
</dbReference>
<dbReference type="Proteomes" id="UP000827092">
    <property type="component" value="Unassembled WGS sequence"/>
</dbReference>
<dbReference type="PANTHER" id="PTHR47968">
    <property type="entry name" value="CENTROMERE PROTEIN E"/>
    <property type="match status" value="1"/>
</dbReference>
<dbReference type="GO" id="GO:0008017">
    <property type="term" value="F:microtubule binding"/>
    <property type="evidence" value="ECO:0007669"/>
    <property type="project" value="InterPro"/>
</dbReference>
<evidence type="ECO:0000256" key="2">
    <source>
        <dbReference type="ARBA" id="ARBA00022490"/>
    </source>
</evidence>
<keyword evidence="8" id="KW-0206">Cytoskeleton</keyword>
<dbReference type="InterPro" id="IPR027417">
    <property type="entry name" value="P-loop_NTPase"/>
</dbReference>
<dbReference type="GO" id="GO:0005524">
    <property type="term" value="F:ATP binding"/>
    <property type="evidence" value="ECO:0007669"/>
    <property type="project" value="UniProtKB-UniRule"/>
</dbReference>
<dbReference type="GO" id="GO:0007018">
    <property type="term" value="P:microtubule-based movement"/>
    <property type="evidence" value="ECO:0007669"/>
    <property type="project" value="InterPro"/>
</dbReference>
<dbReference type="SMART" id="SM00129">
    <property type="entry name" value="KISc"/>
    <property type="match status" value="1"/>
</dbReference>
<evidence type="ECO:0000259" key="13">
    <source>
        <dbReference type="PROSITE" id="PS50067"/>
    </source>
</evidence>
<dbReference type="InterPro" id="IPR027640">
    <property type="entry name" value="Kinesin-like_fam"/>
</dbReference>
<proteinExistence type="inferred from homology"/>
<evidence type="ECO:0000256" key="12">
    <source>
        <dbReference type="SAM" id="Coils"/>
    </source>
</evidence>
<evidence type="ECO:0000256" key="5">
    <source>
        <dbReference type="ARBA" id="ARBA00022840"/>
    </source>
</evidence>
<feature type="domain" description="Kinesin motor" evidence="13">
    <location>
        <begin position="10"/>
        <end position="340"/>
    </location>
</feature>
<evidence type="ECO:0000256" key="7">
    <source>
        <dbReference type="ARBA" id="ARBA00023175"/>
    </source>
</evidence>
<dbReference type="EMBL" id="JAFNEN010000427">
    <property type="protein sequence ID" value="KAG8183202.1"/>
    <property type="molecule type" value="Genomic_DNA"/>
</dbReference>
<organism evidence="14 15">
    <name type="scientific">Oedothorax gibbosus</name>
    <dbReference type="NCBI Taxonomy" id="931172"/>
    <lineage>
        <taxon>Eukaryota</taxon>
        <taxon>Metazoa</taxon>
        <taxon>Ecdysozoa</taxon>
        <taxon>Arthropoda</taxon>
        <taxon>Chelicerata</taxon>
        <taxon>Arachnida</taxon>
        <taxon>Araneae</taxon>
        <taxon>Araneomorphae</taxon>
        <taxon>Entelegynae</taxon>
        <taxon>Araneoidea</taxon>
        <taxon>Linyphiidae</taxon>
        <taxon>Erigoninae</taxon>
        <taxon>Oedothorax</taxon>
    </lineage>
</organism>
<dbReference type="PRINTS" id="PR00380">
    <property type="entry name" value="KINESINHEAVY"/>
</dbReference>
<evidence type="ECO:0000256" key="1">
    <source>
        <dbReference type="ARBA" id="ARBA00004245"/>
    </source>
</evidence>
<evidence type="ECO:0000313" key="15">
    <source>
        <dbReference type="Proteomes" id="UP000827092"/>
    </source>
</evidence>
<dbReference type="PROSITE" id="PS00411">
    <property type="entry name" value="KINESIN_MOTOR_1"/>
    <property type="match status" value="1"/>
</dbReference>
<dbReference type="Gene3D" id="3.40.850.10">
    <property type="entry name" value="Kinesin motor domain"/>
    <property type="match status" value="1"/>
</dbReference>
<keyword evidence="5 10" id="KW-0067">ATP-binding</keyword>
<dbReference type="GO" id="GO:0007010">
    <property type="term" value="P:cytoskeleton organization"/>
    <property type="evidence" value="ECO:0007669"/>
    <property type="project" value="UniProtKB-ARBA"/>
</dbReference>
<evidence type="ECO:0000256" key="3">
    <source>
        <dbReference type="ARBA" id="ARBA00022701"/>
    </source>
</evidence>
<gene>
    <name evidence="14" type="ORF">JTE90_005653</name>
</gene>
<dbReference type="InterPro" id="IPR001752">
    <property type="entry name" value="Kinesin_motor_dom"/>
</dbReference>